<organism evidence="3 4">
    <name type="scientific">Shouchella xiaoxiensis</name>
    <dbReference type="NCBI Taxonomy" id="766895"/>
    <lineage>
        <taxon>Bacteria</taxon>
        <taxon>Bacillati</taxon>
        <taxon>Bacillota</taxon>
        <taxon>Bacilli</taxon>
        <taxon>Bacillales</taxon>
        <taxon>Bacillaceae</taxon>
        <taxon>Shouchella</taxon>
    </lineage>
</organism>
<proteinExistence type="predicted"/>
<feature type="signal peptide" evidence="2">
    <location>
        <begin position="1"/>
        <end position="21"/>
    </location>
</feature>
<evidence type="ECO:0000313" key="4">
    <source>
        <dbReference type="Proteomes" id="UP001179280"/>
    </source>
</evidence>
<dbReference type="Proteomes" id="UP001179280">
    <property type="component" value="Unassembled WGS sequence"/>
</dbReference>
<gene>
    <name evidence="3" type="ORF">JOC54_000223</name>
</gene>
<dbReference type="PROSITE" id="PS51257">
    <property type="entry name" value="PROKAR_LIPOPROTEIN"/>
    <property type="match status" value="1"/>
</dbReference>
<feature type="chain" id="PRO_5046623931" evidence="2">
    <location>
        <begin position="22"/>
        <end position="341"/>
    </location>
</feature>
<dbReference type="EMBL" id="JAFBCV010000001">
    <property type="protein sequence ID" value="MBM7836992.1"/>
    <property type="molecule type" value="Genomic_DNA"/>
</dbReference>
<evidence type="ECO:0000256" key="2">
    <source>
        <dbReference type="SAM" id="SignalP"/>
    </source>
</evidence>
<keyword evidence="4" id="KW-1185">Reference proteome</keyword>
<comment type="caution">
    <text evidence="3">The sequence shown here is derived from an EMBL/GenBank/DDBJ whole genome shotgun (WGS) entry which is preliminary data.</text>
</comment>
<evidence type="ECO:0000256" key="1">
    <source>
        <dbReference type="SAM" id="MobiDB-lite"/>
    </source>
</evidence>
<accession>A0ABS2SN97</accession>
<feature type="compositionally biased region" description="Polar residues" evidence="1">
    <location>
        <begin position="26"/>
        <end position="43"/>
    </location>
</feature>
<evidence type="ECO:0000313" key="3">
    <source>
        <dbReference type="EMBL" id="MBM7836992.1"/>
    </source>
</evidence>
<reference evidence="3" key="1">
    <citation type="submission" date="2021-01" db="EMBL/GenBank/DDBJ databases">
        <title>Genomic Encyclopedia of Type Strains, Phase IV (KMG-IV): sequencing the most valuable type-strain genomes for metagenomic binning, comparative biology and taxonomic classification.</title>
        <authorList>
            <person name="Goeker M."/>
        </authorList>
    </citation>
    <scope>NUCLEOTIDE SEQUENCE</scope>
    <source>
        <strain evidence="3">DSM 21943</strain>
    </source>
</reference>
<sequence length="341" mass="38627">MKKMTTVVLLSSLTFSLAACSDDDASNTSVDSSSNEEAGTNMTEPVENEEDDESTDDLDNNETEDTDNENGAGEEDDPSEYSEEQVTGEYIIHLERSEELPLQLYFLRTTDEMTREQLLFESLTESDLSQRQHFSNMTDFAVEGTVANLYFDEEDVLSMASTESNQFWEVLHELGFKYGISEVNLFNQDGERGLTFAESIWEEPIAIEPEPNRGYYVVSLDSSKRGESTYVSGIVTEESIYGEGDELFSFEETIETMATIEAEEVPYYSGIYDGIEIEEARIEGDQAIVRYQIHSEADPTEQERIDFEQVLQLAALDFQVEELHLVNETDQVISVFPLLKE</sequence>
<feature type="region of interest" description="Disordered" evidence="1">
    <location>
        <begin position="20"/>
        <end position="84"/>
    </location>
</feature>
<feature type="compositionally biased region" description="Acidic residues" evidence="1">
    <location>
        <begin position="46"/>
        <end position="83"/>
    </location>
</feature>
<protein>
    <submittedName>
        <fullName evidence="3">Uncharacterized protein</fullName>
    </submittedName>
</protein>
<name>A0ABS2SN97_9BACI</name>
<keyword evidence="2" id="KW-0732">Signal</keyword>
<dbReference type="RefSeq" id="WP_204463753.1">
    <property type="nucleotide sequence ID" value="NZ_JAFBCV010000001.1"/>
</dbReference>